<evidence type="ECO:0000313" key="3">
    <source>
        <dbReference type="Proteomes" id="UP000530514"/>
    </source>
</evidence>
<dbReference type="AlphaFoldDB" id="A0A7W2AIM5"/>
<keyword evidence="1" id="KW-0175">Coiled coil</keyword>
<dbReference type="RefSeq" id="WP_033101642.1">
    <property type="nucleotide sequence ID" value="NZ_JACEIP010000016.1"/>
</dbReference>
<sequence>MIDPRIGEQLELLPEYLEEVEQEIAREKDRKAQEARERAKQRARERREYIKRIQEQRETEAQNMAKVIPFRRKNKVIPQFERGDAS</sequence>
<evidence type="ECO:0000313" key="2">
    <source>
        <dbReference type="EMBL" id="MBA4543420.1"/>
    </source>
</evidence>
<name>A0A7W2AIM5_9BACL</name>
<keyword evidence="3" id="KW-1185">Reference proteome</keyword>
<evidence type="ECO:0000256" key="1">
    <source>
        <dbReference type="SAM" id="Coils"/>
    </source>
</evidence>
<feature type="coiled-coil region" evidence="1">
    <location>
        <begin position="17"/>
        <end position="56"/>
    </location>
</feature>
<accession>A0A7W2AIM5</accession>
<proteinExistence type="predicted"/>
<dbReference type="Proteomes" id="UP000530514">
    <property type="component" value="Unassembled WGS sequence"/>
</dbReference>
<reference evidence="2 3" key="1">
    <citation type="submission" date="2020-07" db="EMBL/GenBank/DDBJ databases">
        <authorList>
            <person name="Feng H."/>
        </authorList>
    </citation>
    <scope>NUCLEOTIDE SEQUENCE [LARGE SCALE GENOMIC DNA]</scope>
    <source>
        <strain evidence="3">s-11</strain>
    </source>
</reference>
<gene>
    <name evidence="2" type="ORF">H1164_10985</name>
</gene>
<protein>
    <submittedName>
        <fullName evidence="2">Uncharacterized protein</fullName>
    </submittedName>
</protein>
<comment type="caution">
    <text evidence="2">The sequence shown here is derived from an EMBL/GenBank/DDBJ whole genome shotgun (WGS) entry which is preliminary data.</text>
</comment>
<dbReference type="EMBL" id="JACEIP010000016">
    <property type="protein sequence ID" value="MBA4543420.1"/>
    <property type="molecule type" value="Genomic_DNA"/>
</dbReference>
<organism evidence="2 3">
    <name type="scientific">Thermoactinomyces daqus</name>
    <dbReference type="NCBI Taxonomy" id="1329516"/>
    <lineage>
        <taxon>Bacteria</taxon>
        <taxon>Bacillati</taxon>
        <taxon>Bacillota</taxon>
        <taxon>Bacilli</taxon>
        <taxon>Bacillales</taxon>
        <taxon>Thermoactinomycetaceae</taxon>
        <taxon>Thermoactinomyces</taxon>
    </lineage>
</organism>